<accession>A0ACC0Y3D0</accession>
<reference evidence="2" key="1">
    <citation type="journal article" date="2023" name="G3 (Bethesda)">
        <title>Genome assembly and association tests identify interacting loci associated with vigor, precocity, and sex in interspecific pistachio rootstocks.</title>
        <authorList>
            <person name="Palmer W."/>
            <person name="Jacygrad E."/>
            <person name="Sagayaradj S."/>
            <person name="Cavanaugh K."/>
            <person name="Han R."/>
            <person name="Bertier L."/>
            <person name="Beede B."/>
            <person name="Kafkas S."/>
            <person name="Golino D."/>
            <person name="Preece J."/>
            <person name="Michelmore R."/>
        </authorList>
    </citation>
    <scope>NUCLEOTIDE SEQUENCE [LARGE SCALE GENOMIC DNA]</scope>
</reference>
<gene>
    <name evidence="1" type="ORF">Pint_35317</name>
</gene>
<keyword evidence="2" id="KW-1185">Reference proteome</keyword>
<evidence type="ECO:0000313" key="2">
    <source>
        <dbReference type="Proteomes" id="UP001163603"/>
    </source>
</evidence>
<dbReference type="Proteomes" id="UP001163603">
    <property type="component" value="Chromosome 9"/>
</dbReference>
<name>A0ACC0Y3D0_9ROSI</name>
<dbReference type="EMBL" id="CM047744">
    <property type="protein sequence ID" value="KAJ0027664.1"/>
    <property type="molecule type" value="Genomic_DNA"/>
</dbReference>
<organism evidence="1 2">
    <name type="scientific">Pistacia integerrima</name>
    <dbReference type="NCBI Taxonomy" id="434235"/>
    <lineage>
        <taxon>Eukaryota</taxon>
        <taxon>Viridiplantae</taxon>
        <taxon>Streptophyta</taxon>
        <taxon>Embryophyta</taxon>
        <taxon>Tracheophyta</taxon>
        <taxon>Spermatophyta</taxon>
        <taxon>Magnoliopsida</taxon>
        <taxon>eudicotyledons</taxon>
        <taxon>Gunneridae</taxon>
        <taxon>Pentapetalae</taxon>
        <taxon>rosids</taxon>
        <taxon>malvids</taxon>
        <taxon>Sapindales</taxon>
        <taxon>Anacardiaceae</taxon>
        <taxon>Pistacia</taxon>
    </lineage>
</organism>
<proteinExistence type="predicted"/>
<sequence length="82" mass="8316">MSNMSESPAEPQSGLATTIVAKEGDDVSKGIDVKVLEANHEMKTDSGGNGGDMFDGSGGNGKFNSGGAVEVVVVVDVIYVLV</sequence>
<comment type="caution">
    <text evidence="1">The sequence shown here is derived from an EMBL/GenBank/DDBJ whole genome shotgun (WGS) entry which is preliminary data.</text>
</comment>
<evidence type="ECO:0000313" key="1">
    <source>
        <dbReference type="EMBL" id="KAJ0027664.1"/>
    </source>
</evidence>
<protein>
    <submittedName>
        <fullName evidence="1">Uncharacterized protein</fullName>
    </submittedName>
</protein>